<accession>S7TBL3</accession>
<dbReference type="RefSeq" id="WP_020886629.1">
    <property type="nucleotide sequence ID" value="NZ_ATHI01000009.1"/>
</dbReference>
<dbReference type="NCBIfam" id="TIGR02595">
    <property type="entry name" value="PEP_CTERM"/>
    <property type="match status" value="1"/>
</dbReference>
<evidence type="ECO:0000256" key="1">
    <source>
        <dbReference type="SAM" id="SignalP"/>
    </source>
</evidence>
<dbReference type="Proteomes" id="UP000014975">
    <property type="component" value="Unassembled WGS sequence"/>
</dbReference>
<evidence type="ECO:0000313" key="4">
    <source>
        <dbReference type="Proteomes" id="UP000014975"/>
    </source>
</evidence>
<dbReference type="EMBL" id="ATHI01000009">
    <property type="protein sequence ID" value="EPR34552.1"/>
    <property type="molecule type" value="Genomic_DNA"/>
</dbReference>
<dbReference type="STRING" id="1121439.dsat_2744"/>
<comment type="caution">
    <text evidence="3">The sequence shown here is derived from an EMBL/GenBank/DDBJ whole genome shotgun (WGS) entry which is preliminary data.</text>
</comment>
<dbReference type="Pfam" id="PF07589">
    <property type="entry name" value="PEP-CTERM"/>
    <property type="match status" value="1"/>
</dbReference>
<dbReference type="PATRIC" id="fig|1121439.3.peg.1148"/>
<dbReference type="eggNOG" id="COG4625">
    <property type="taxonomic scope" value="Bacteria"/>
</dbReference>
<feature type="domain" description="Ice-binding protein C-terminal" evidence="2">
    <location>
        <begin position="310"/>
        <end position="333"/>
    </location>
</feature>
<reference evidence="3 4" key="1">
    <citation type="journal article" date="2013" name="Genome Announc.">
        <title>Draft genome sequences for three mercury-methylating, sulfate-reducing bacteria.</title>
        <authorList>
            <person name="Brown S.D."/>
            <person name="Hurt R.A.Jr."/>
            <person name="Gilmour C.C."/>
            <person name="Elias D.A."/>
        </authorList>
    </citation>
    <scope>NUCLEOTIDE SEQUENCE [LARGE SCALE GENOMIC DNA]</scope>
    <source>
        <strain evidence="3 4">DSM 16529</strain>
    </source>
</reference>
<evidence type="ECO:0000313" key="3">
    <source>
        <dbReference type="EMBL" id="EPR34552.1"/>
    </source>
</evidence>
<dbReference type="AlphaFoldDB" id="S7TBL3"/>
<feature type="signal peptide" evidence="1">
    <location>
        <begin position="1"/>
        <end position="26"/>
    </location>
</feature>
<dbReference type="InterPro" id="IPR013424">
    <property type="entry name" value="Ice-binding_C"/>
</dbReference>
<gene>
    <name evidence="3" type="ORF">dsat_2744</name>
</gene>
<organism evidence="3 4">
    <name type="scientific">Alkalidesulfovibrio alkalitolerans DSM 16529</name>
    <dbReference type="NCBI Taxonomy" id="1121439"/>
    <lineage>
        <taxon>Bacteria</taxon>
        <taxon>Pseudomonadati</taxon>
        <taxon>Thermodesulfobacteriota</taxon>
        <taxon>Desulfovibrionia</taxon>
        <taxon>Desulfovibrionales</taxon>
        <taxon>Desulfovibrionaceae</taxon>
        <taxon>Alkalidesulfovibrio</taxon>
    </lineage>
</organism>
<protein>
    <submittedName>
        <fullName evidence="3">PEP motif putative anchor domain protein</fullName>
    </submittedName>
</protein>
<keyword evidence="4" id="KW-1185">Reference proteome</keyword>
<feature type="chain" id="PRO_5004557070" evidence="1">
    <location>
        <begin position="27"/>
        <end position="340"/>
    </location>
</feature>
<keyword evidence="1" id="KW-0732">Signal</keyword>
<dbReference type="OrthoDB" id="5003858at2"/>
<proteinExistence type="predicted"/>
<evidence type="ECO:0000259" key="2">
    <source>
        <dbReference type="Pfam" id="PF07589"/>
    </source>
</evidence>
<sequence length="340" mass="35082">MGIRKHIATVVVAMAMLLAASASVHAGAVIFSPDGNLALGVNDHGHLNFSSAPNPANAVAWGVAYRFPDGSFRDATAPGCLCEGWGVSGSGFSGDASVDNGGINNLSLVSFVSGPSTATSTVALTSFSDLVVTQSYGPSAEAPNSLFVNNVTISNTGASTITDVRYVRVMDWDIPPSEFNEYVTIKGTGTTTLLETSHDDGFESPNPLAFTTPILPGTLDVDFENSGPTDHGAYFKFLFGDLAAGESYSFSIFYGAAPSETLALNALGLIGAELYSLGKSTIAGTPATFMFAFKGVGGEIIVPPPTPTDPIPEPGSLLLLGSGLAGFAAWRRRRAANVKA</sequence>
<name>S7TBL3_9BACT</name>